<dbReference type="PRINTS" id="PR00723">
    <property type="entry name" value="SUBTILISIN"/>
</dbReference>
<evidence type="ECO:0000313" key="9">
    <source>
        <dbReference type="Proteomes" id="UP000239203"/>
    </source>
</evidence>
<organism evidence="8 9">
    <name type="scientific">Actinokineospora auranticolor</name>
    <dbReference type="NCBI Taxonomy" id="155976"/>
    <lineage>
        <taxon>Bacteria</taxon>
        <taxon>Bacillati</taxon>
        <taxon>Actinomycetota</taxon>
        <taxon>Actinomycetes</taxon>
        <taxon>Pseudonocardiales</taxon>
        <taxon>Pseudonocardiaceae</taxon>
        <taxon>Actinokineospora</taxon>
    </lineage>
</organism>
<evidence type="ECO:0000313" key="8">
    <source>
        <dbReference type="EMBL" id="PPK63974.1"/>
    </source>
</evidence>
<evidence type="ECO:0000259" key="7">
    <source>
        <dbReference type="PROSITE" id="PS51829"/>
    </source>
</evidence>
<dbReference type="InterPro" id="IPR034193">
    <property type="entry name" value="PCSK9_ProteinaseK-like"/>
</dbReference>
<feature type="active site" description="Charge relay system" evidence="5">
    <location>
        <position position="148"/>
    </location>
</feature>
<keyword evidence="3 5" id="KW-0378">Hydrolase</keyword>
<dbReference type="InterPro" id="IPR036852">
    <property type="entry name" value="Peptidase_S8/S53_dom_sf"/>
</dbReference>
<feature type="signal peptide" evidence="6">
    <location>
        <begin position="1"/>
        <end position="27"/>
    </location>
</feature>
<protein>
    <submittedName>
        <fullName evidence="8">Subtilisin family serine protease</fullName>
    </submittedName>
</protein>
<dbReference type="PANTHER" id="PTHR43806">
    <property type="entry name" value="PEPTIDASE S8"/>
    <property type="match status" value="1"/>
</dbReference>
<keyword evidence="4 5" id="KW-0720">Serine protease</keyword>
<sequence>MRRTLRRCLIPLTVSLLAMSGALVATAASGPVVKAAKPISGSYIVLLNDAVPTTQIERTASTLSRRYGGKPKSFYRATLRGFTTQGLTATQANRLAEDPIVRTVYQDGTTRAASQPWGLDRIDQRALPLDYAPFYSRGGAGAVVYLIDSGITRNEAEFGTRASVGADFLGGDGTDCHGHGTHVAGTVGGKTYGVAKETALVALRVLNCQGQGADSQVLDAVEWVTRNGTHPGVAVLGLTMDQAEVGAEAVRRMVDAEFTTVVAAGNDGADACGFGPGRTEEAITVAATDRTDTRLPSSNYGRCVDFFAPGGQIPSLGRNGTEVVMSGTSMAAAHVAGIAAGYLARHPYAMPQDVRVALSRAVVSGAVVNPGAGSPNQQANVAWPMDSEVPTCEGGGNPNPVAIPDDGTSVISVITPGGCPPTGAPGRVRVYLDHPRVGDLAIDLIDPTGRVFPLETAGGDDGSGQVRRIYGVSPSGSDRNGPWTLRVADRRPGAVGRLDKWVVSFG</sequence>
<dbReference type="FunFam" id="3.40.50.200:FF:000014">
    <property type="entry name" value="Proteinase K"/>
    <property type="match status" value="1"/>
</dbReference>
<dbReference type="Proteomes" id="UP000239203">
    <property type="component" value="Unassembled WGS sequence"/>
</dbReference>
<dbReference type="InterPro" id="IPR002884">
    <property type="entry name" value="P_dom"/>
</dbReference>
<dbReference type="SUPFAM" id="SSF49785">
    <property type="entry name" value="Galactose-binding domain-like"/>
    <property type="match status" value="1"/>
</dbReference>
<comment type="similarity">
    <text evidence="1 5">Belongs to the peptidase S8 family.</text>
</comment>
<dbReference type="EMBL" id="PTIX01000023">
    <property type="protein sequence ID" value="PPK63974.1"/>
    <property type="molecule type" value="Genomic_DNA"/>
</dbReference>
<evidence type="ECO:0000256" key="6">
    <source>
        <dbReference type="SAM" id="SignalP"/>
    </source>
</evidence>
<keyword evidence="2 5" id="KW-0645">Protease</keyword>
<dbReference type="InterPro" id="IPR008979">
    <property type="entry name" value="Galactose-bd-like_sf"/>
</dbReference>
<dbReference type="Gene3D" id="3.30.70.80">
    <property type="entry name" value="Peptidase S8 propeptide/proteinase inhibitor I9"/>
    <property type="match status" value="1"/>
</dbReference>
<proteinExistence type="inferred from homology"/>
<dbReference type="AlphaFoldDB" id="A0A2S6GFI2"/>
<keyword evidence="6" id="KW-0732">Signal</keyword>
<feature type="active site" description="Charge relay system" evidence="5">
    <location>
        <position position="329"/>
    </location>
</feature>
<dbReference type="InterPro" id="IPR022398">
    <property type="entry name" value="Peptidase_S8_His-AS"/>
</dbReference>
<dbReference type="PROSITE" id="PS51892">
    <property type="entry name" value="SUBTILASE"/>
    <property type="match status" value="1"/>
</dbReference>
<feature type="chain" id="PRO_5015746982" evidence="6">
    <location>
        <begin position="28"/>
        <end position="506"/>
    </location>
</feature>
<dbReference type="Pfam" id="PF01483">
    <property type="entry name" value="P_proprotein"/>
    <property type="match status" value="1"/>
</dbReference>
<dbReference type="PROSITE" id="PS00137">
    <property type="entry name" value="SUBTILASE_HIS"/>
    <property type="match status" value="1"/>
</dbReference>
<accession>A0A2S6GFI2</accession>
<dbReference type="InterPro" id="IPR015500">
    <property type="entry name" value="Peptidase_S8_subtilisin-rel"/>
</dbReference>
<dbReference type="GO" id="GO:0005615">
    <property type="term" value="C:extracellular space"/>
    <property type="evidence" value="ECO:0007669"/>
    <property type="project" value="TreeGrafter"/>
</dbReference>
<dbReference type="InterPro" id="IPR050131">
    <property type="entry name" value="Peptidase_S8_subtilisin-like"/>
</dbReference>
<feature type="domain" description="P/Homo B" evidence="7">
    <location>
        <begin position="382"/>
        <end position="506"/>
    </location>
</feature>
<dbReference type="Pfam" id="PF00082">
    <property type="entry name" value="Peptidase_S8"/>
    <property type="match status" value="1"/>
</dbReference>
<dbReference type="PANTHER" id="PTHR43806:SF11">
    <property type="entry name" value="CEREVISIN-RELATED"/>
    <property type="match status" value="1"/>
</dbReference>
<dbReference type="Gene3D" id="3.40.50.200">
    <property type="entry name" value="Peptidase S8/S53 domain"/>
    <property type="match status" value="1"/>
</dbReference>
<feature type="active site" description="Charge relay system" evidence="5">
    <location>
        <position position="179"/>
    </location>
</feature>
<evidence type="ECO:0000256" key="1">
    <source>
        <dbReference type="ARBA" id="ARBA00011073"/>
    </source>
</evidence>
<dbReference type="InterPro" id="IPR023827">
    <property type="entry name" value="Peptidase_S8_Asp-AS"/>
</dbReference>
<dbReference type="InterPro" id="IPR000209">
    <property type="entry name" value="Peptidase_S8/S53_dom"/>
</dbReference>
<comment type="caution">
    <text evidence="8">The sequence shown here is derived from an EMBL/GenBank/DDBJ whole genome shotgun (WGS) entry which is preliminary data.</text>
</comment>
<dbReference type="GO" id="GO:0004252">
    <property type="term" value="F:serine-type endopeptidase activity"/>
    <property type="evidence" value="ECO:0007669"/>
    <property type="project" value="UniProtKB-UniRule"/>
</dbReference>
<dbReference type="InterPro" id="IPR037045">
    <property type="entry name" value="S8pro/Inhibitor_I9_sf"/>
</dbReference>
<dbReference type="Gene3D" id="2.60.120.260">
    <property type="entry name" value="Galactose-binding domain-like"/>
    <property type="match status" value="1"/>
</dbReference>
<evidence type="ECO:0000256" key="4">
    <source>
        <dbReference type="ARBA" id="ARBA00022825"/>
    </source>
</evidence>
<evidence type="ECO:0000256" key="2">
    <source>
        <dbReference type="ARBA" id="ARBA00022670"/>
    </source>
</evidence>
<name>A0A2S6GFI2_9PSEU</name>
<dbReference type="SUPFAM" id="SSF54897">
    <property type="entry name" value="Protease propeptides/inhibitors"/>
    <property type="match status" value="1"/>
</dbReference>
<evidence type="ECO:0000256" key="3">
    <source>
        <dbReference type="ARBA" id="ARBA00022801"/>
    </source>
</evidence>
<keyword evidence="9" id="KW-1185">Reference proteome</keyword>
<evidence type="ECO:0000256" key="5">
    <source>
        <dbReference type="PROSITE-ProRule" id="PRU01240"/>
    </source>
</evidence>
<reference evidence="8 9" key="1">
    <citation type="submission" date="2018-02" db="EMBL/GenBank/DDBJ databases">
        <title>Genomic Encyclopedia of Archaeal and Bacterial Type Strains, Phase II (KMG-II): from individual species to whole genera.</title>
        <authorList>
            <person name="Goeker M."/>
        </authorList>
    </citation>
    <scope>NUCLEOTIDE SEQUENCE [LARGE SCALE GENOMIC DNA]</scope>
    <source>
        <strain evidence="8 9">YU 961-1</strain>
    </source>
</reference>
<dbReference type="PROSITE" id="PS51829">
    <property type="entry name" value="P_HOMO_B"/>
    <property type="match status" value="1"/>
</dbReference>
<gene>
    <name evidence="8" type="ORF">CLV40_12394</name>
</gene>
<dbReference type="CDD" id="cd04077">
    <property type="entry name" value="Peptidases_S8_PCSK9_ProteinaseK_like"/>
    <property type="match status" value="1"/>
</dbReference>
<dbReference type="SUPFAM" id="SSF52743">
    <property type="entry name" value="Subtilisin-like"/>
    <property type="match status" value="1"/>
</dbReference>
<dbReference type="PROSITE" id="PS00136">
    <property type="entry name" value="SUBTILASE_ASP"/>
    <property type="match status" value="1"/>
</dbReference>
<dbReference type="GO" id="GO:0006508">
    <property type="term" value="P:proteolysis"/>
    <property type="evidence" value="ECO:0007669"/>
    <property type="project" value="UniProtKB-KW"/>
</dbReference>